<comment type="similarity">
    <text evidence="1">Belongs to the UPF0319 family.</text>
</comment>
<dbReference type="AlphaFoldDB" id="A0A9D1WF07"/>
<sequence>MSKLGAMLKIGALAGAVAISAQASAATFEVPVNYTVELVDGQTSDFGYNRFTRTIDLSAGRHQLVFLFEGNFGDANNGRLIQSANPIVVDIFNMPENATYSFKYVLPRTLDDAQKYAREQKVTLIDSNTEAPLNNEQASYYILTSDSGFSILRDYREDLASVGRLYAPAKVLEKMENENRYGTNAQGVQFVQARSSGAYGQATAAAAGVGVSSTVVAARDSNAAAQAAQAAGQPQQVQSFSSPAAAATYNQLVDMYNKADDNTKLQFVKYIMSH</sequence>
<evidence type="ECO:0000256" key="2">
    <source>
        <dbReference type="ARBA" id="ARBA00022729"/>
    </source>
</evidence>
<dbReference type="InterPro" id="IPR018635">
    <property type="entry name" value="UPF0319"/>
</dbReference>
<accession>A0A9D1WF07</accession>
<organism evidence="4 5">
    <name type="scientific">Candidatus Anaerobiospirillum pullistercoris</name>
    <dbReference type="NCBI Taxonomy" id="2838452"/>
    <lineage>
        <taxon>Bacteria</taxon>
        <taxon>Pseudomonadati</taxon>
        <taxon>Pseudomonadota</taxon>
        <taxon>Gammaproteobacteria</taxon>
        <taxon>Aeromonadales</taxon>
        <taxon>Succinivibrionaceae</taxon>
        <taxon>Anaerobiospirillum</taxon>
    </lineage>
</organism>
<reference evidence="4" key="2">
    <citation type="submission" date="2021-04" db="EMBL/GenBank/DDBJ databases">
        <authorList>
            <person name="Gilroy R."/>
        </authorList>
    </citation>
    <scope>NUCLEOTIDE SEQUENCE</scope>
    <source>
        <strain evidence="4">USASDec5-558</strain>
    </source>
</reference>
<reference evidence="4" key="1">
    <citation type="journal article" date="2021" name="PeerJ">
        <title>Extensive microbial diversity within the chicken gut microbiome revealed by metagenomics and culture.</title>
        <authorList>
            <person name="Gilroy R."/>
            <person name="Ravi A."/>
            <person name="Getino M."/>
            <person name="Pursley I."/>
            <person name="Horton D.L."/>
            <person name="Alikhan N.F."/>
            <person name="Baker D."/>
            <person name="Gharbi K."/>
            <person name="Hall N."/>
            <person name="Watson M."/>
            <person name="Adriaenssens E.M."/>
            <person name="Foster-Nyarko E."/>
            <person name="Jarju S."/>
            <person name="Secka A."/>
            <person name="Antonio M."/>
            <person name="Oren A."/>
            <person name="Chaudhuri R.R."/>
            <person name="La Ragione R."/>
            <person name="Hildebrand F."/>
            <person name="Pallen M.J."/>
        </authorList>
    </citation>
    <scope>NUCLEOTIDE SEQUENCE</scope>
    <source>
        <strain evidence="4">USASDec5-558</strain>
    </source>
</reference>
<dbReference type="PANTHER" id="PTHR38108:SF1">
    <property type="entry name" value="UPF0319 PROTEIN YCCT"/>
    <property type="match status" value="1"/>
</dbReference>
<dbReference type="EMBL" id="DXEV01000206">
    <property type="protein sequence ID" value="HIX57858.1"/>
    <property type="molecule type" value="Genomic_DNA"/>
</dbReference>
<dbReference type="Proteomes" id="UP000886829">
    <property type="component" value="Unassembled WGS sequence"/>
</dbReference>
<dbReference type="Pfam" id="PF09829">
    <property type="entry name" value="DUF2057"/>
    <property type="match status" value="1"/>
</dbReference>
<evidence type="ECO:0000256" key="1">
    <source>
        <dbReference type="ARBA" id="ARBA00008490"/>
    </source>
</evidence>
<comment type="caution">
    <text evidence="4">The sequence shown here is derived from an EMBL/GenBank/DDBJ whole genome shotgun (WGS) entry which is preliminary data.</text>
</comment>
<name>A0A9D1WF07_9GAMM</name>
<feature type="chain" id="PRO_5039616535" evidence="3">
    <location>
        <begin position="26"/>
        <end position="274"/>
    </location>
</feature>
<gene>
    <name evidence="4" type="ORF">H9850_10375</name>
</gene>
<feature type="signal peptide" evidence="3">
    <location>
        <begin position="1"/>
        <end position="25"/>
    </location>
</feature>
<evidence type="ECO:0000313" key="5">
    <source>
        <dbReference type="Proteomes" id="UP000886829"/>
    </source>
</evidence>
<evidence type="ECO:0000313" key="4">
    <source>
        <dbReference type="EMBL" id="HIX57858.1"/>
    </source>
</evidence>
<proteinExistence type="inferred from homology"/>
<protein>
    <submittedName>
        <fullName evidence="4">DUF2057 domain-containing protein</fullName>
    </submittedName>
</protein>
<dbReference type="PANTHER" id="PTHR38108">
    <property type="entry name" value="UPF0319 PROTEIN YCCT"/>
    <property type="match status" value="1"/>
</dbReference>
<keyword evidence="2 3" id="KW-0732">Signal</keyword>
<evidence type="ECO:0000256" key="3">
    <source>
        <dbReference type="SAM" id="SignalP"/>
    </source>
</evidence>